<dbReference type="Gene3D" id="3.40.630.10">
    <property type="entry name" value="Zn peptidases"/>
    <property type="match status" value="1"/>
</dbReference>
<dbReference type="Proteomes" id="UP000664857">
    <property type="component" value="Unassembled WGS sequence"/>
</dbReference>
<proteinExistence type="predicted"/>
<dbReference type="PANTHER" id="PTHR11014:SF63">
    <property type="entry name" value="METALLOPEPTIDASE, PUTATIVE (AFU_ORTHOLOGUE AFUA_6G09600)-RELATED"/>
    <property type="match status" value="1"/>
</dbReference>
<reference evidence="2 3" key="1">
    <citation type="submission" date="2021-03" db="EMBL/GenBank/DDBJ databases">
        <title>Enterococcal diversity collection.</title>
        <authorList>
            <person name="Gilmore M.S."/>
            <person name="Schwartzman J."/>
            <person name="Van Tyne D."/>
            <person name="Martin M."/>
            <person name="Earl A.M."/>
            <person name="Manson A.L."/>
            <person name="Straub T."/>
            <person name="Salamzade R."/>
            <person name="Saavedra J."/>
            <person name="Lebreton F."/>
            <person name="Prichula J."/>
            <person name="Schaufler K."/>
            <person name="Gaca A."/>
            <person name="Sgardioli B."/>
            <person name="Wagenaar J."/>
            <person name="Strong T."/>
        </authorList>
    </citation>
    <scope>NUCLEOTIDE SEQUENCE [LARGE SCALE GENOMIC DNA]</scope>
    <source>
        <strain evidence="2 3">DIV0080</strain>
    </source>
</reference>
<dbReference type="EMBL" id="JAFLVX010000004">
    <property type="protein sequence ID" value="MBO0475694.1"/>
    <property type="molecule type" value="Genomic_DNA"/>
</dbReference>
<organism evidence="2 3">
    <name type="scientific">Candidatus Vagococcus giribetii</name>
    <dbReference type="NCBI Taxonomy" id="2230876"/>
    <lineage>
        <taxon>Bacteria</taxon>
        <taxon>Bacillati</taxon>
        <taxon>Bacillota</taxon>
        <taxon>Bacilli</taxon>
        <taxon>Lactobacillales</taxon>
        <taxon>Enterococcaceae</taxon>
        <taxon>Vagococcus</taxon>
    </lineage>
</organism>
<evidence type="ECO:0000313" key="3">
    <source>
        <dbReference type="Proteomes" id="UP000664857"/>
    </source>
</evidence>
<dbReference type="Pfam" id="PF01546">
    <property type="entry name" value="Peptidase_M20"/>
    <property type="match status" value="1"/>
</dbReference>
<dbReference type="PANTHER" id="PTHR11014">
    <property type="entry name" value="PEPTIDASE M20 FAMILY MEMBER"/>
    <property type="match status" value="1"/>
</dbReference>
<dbReference type="NCBIfam" id="TIGR01891">
    <property type="entry name" value="amidohydrolases"/>
    <property type="match status" value="1"/>
</dbReference>
<dbReference type="InterPro" id="IPR002933">
    <property type="entry name" value="Peptidase_M20"/>
</dbReference>
<dbReference type="SUPFAM" id="SSF53187">
    <property type="entry name" value="Zn-dependent exopeptidases"/>
    <property type="match status" value="1"/>
</dbReference>
<evidence type="ECO:0000259" key="1">
    <source>
        <dbReference type="Pfam" id="PF07687"/>
    </source>
</evidence>
<keyword evidence="3" id="KW-1185">Reference proteome</keyword>
<dbReference type="InterPro" id="IPR036264">
    <property type="entry name" value="Bact_exopeptidase_dim_dom"/>
</dbReference>
<dbReference type="SUPFAM" id="SSF55031">
    <property type="entry name" value="Bacterial exopeptidase dimerisation domain"/>
    <property type="match status" value="1"/>
</dbReference>
<evidence type="ECO:0000313" key="2">
    <source>
        <dbReference type="EMBL" id="MBO0475694.1"/>
    </source>
</evidence>
<gene>
    <name evidence="2" type="ORF">DOK76_01345</name>
</gene>
<sequence>MDKQMIYKDAQALNSDMVAFRRRIHEHPGTGFDIKETVEQVRQELETMGYTVQNCGKAGLTTTVGNGNGPVFLLRADMDGLPIKEETNLPFQSTNGKMHACGHDMHTTMLLGAAKLLKQYETELHGTVKLMFQPAEEIMAGAADMIEAGILTEPKVDAAMMIHIAPGLPLPVGTILTHAPGVIMASCDWLEIHIKGVSGHGSTPSSAIDPLPAMANLITALQEIQARELSVDNPIALTFGCVEGGTTSNVIMDHIVLKGTLRTRDEKVRTFVKKRVEEMTSAVTSLYRCEGEVVWGDNCPVFMNNADLSSKVSTYLEEYLPKNSLLDTNNLPSLGVIMASEDFGYISQEVPTILLNLAASDARVTTPYPVHHPKLVLDESCMASGVTAFVGMAMEYLKENSQSTID</sequence>
<name>A0ABS3HPM3_9ENTE</name>
<dbReference type="InterPro" id="IPR017439">
    <property type="entry name" value="Amidohydrolase"/>
</dbReference>
<dbReference type="Gene3D" id="3.30.70.360">
    <property type="match status" value="1"/>
</dbReference>
<feature type="domain" description="Peptidase M20 dimerisation" evidence="1">
    <location>
        <begin position="189"/>
        <end position="281"/>
    </location>
</feature>
<protein>
    <submittedName>
        <fullName evidence="2">Amidohydrolase</fullName>
    </submittedName>
</protein>
<comment type="caution">
    <text evidence="2">The sequence shown here is derived from an EMBL/GenBank/DDBJ whole genome shotgun (WGS) entry which is preliminary data.</text>
</comment>
<dbReference type="PIRSF" id="PIRSF005962">
    <property type="entry name" value="Pept_M20D_amidohydro"/>
    <property type="match status" value="1"/>
</dbReference>
<dbReference type="Pfam" id="PF07687">
    <property type="entry name" value="M20_dimer"/>
    <property type="match status" value="1"/>
</dbReference>
<dbReference type="CDD" id="cd03886">
    <property type="entry name" value="M20_Acy1"/>
    <property type="match status" value="1"/>
</dbReference>
<dbReference type="RefSeq" id="WP_206964418.1">
    <property type="nucleotide sequence ID" value="NZ_JAFLVX010000004.1"/>
</dbReference>
<accession>A0ABS3HPM3</accession>
<dbReference type="InterPro" id="IPR011650">
    <property type="entry name" value="Peptidase_M20_dimer"/>
</dbReference>